<accession>A0A4R6J9L2</accession>
<proteinExistence type="predicted"/>
<protein>
    <submittedName>
        <fullName evidence="1">Uncharacterized protein</fullName>
    </submittedName>
</protein>
<comment type="caution">
    <text evidence="1">The sequence shown here is derived from an EMBL/GenBank/DDBJ whole genome shotgun (WGS) entry which is preliminary data.</text>
</comment>
<organism evidence="1 2">
    <name type="scientific">Paractinoplanes brasiliensis</name>
    <dbReference type="NCBI Taxonomy" id="52695"/>
    <lineage>
        <taxon>Bacteria</taxon>
        <taxon>Bacillati</taxon>
        <taxon>Actinomycetota</taxon>
        <taxon>Actinomycetes</taxon>
        <taxon>Micromonosporales</taxon>
        <taxon>Micromonosporaceae</taxon>
        <taxon>Paractinoplanes</taxon>
    </lineage>
</organism>
<name>A0A4R6J9L2_9ACTN</name>
<gene>
    <name evidence="1" type="ORF">C8E87_7618</name>
</gene>
<dbReference type="Proteomes" id="UP000294901">
    <property type="component" value="Unassembled WGS sequence"/>
</dbReference>
<reference evidence="1 2" key="1">
    <citation type="submission" date="2019-03" db="EMBL/GenBank/DDBJ databases">
        <title>Sequencing the genomes of 1000 actinobacteria strains.</title>
        <authorList>
            <person name="Klenk H.-P."/>
        </authorList>
    </citation>
    <scope>NUCLEOTIDE SEQUENCE [LARGE SCALE GENOMIC DNA]</scope>
    <source>
        <strain evidence="1 2">DSM 43805</strain>
    </source>
</reference>
<dbReference type="AlphaFoldDB" id="A0A4R6J9L2"/>
<dbReference type="EMBL" id="SNWR01000002">
    <property type="protein sequence ID" value="TDO32172.1"/>
    <property type="molecule type" value="Genomic_DNA"/>
</dbReference>
<keyword evidence="2" id="KW-1185">Reference proteome</keyword>
<evidence type="ECO:0000313" key="1">
    <source>
        <dbReference type="EMBL" id="TDO32172.1"/>
    </source>
</evidence>
<evidence type="ECO:0000313" key="2">
    <source>
        <dbReference type="Proteomes" id="UP000294901"/>
    </source>
</evidence>
<sequence length="49" mass="5384">MRHYPLSEGGVTHVKKIIGKPYAGEPHVRIERGMGNRARKSTAPLTTNA</sequence>